<evidence type="ECO:0000256" key="7">
    <source>
        <dbReference type="SAM" id="Phobius"/>
    </source>
</evidence>
<reference evidence="10 11" key="1">
    <citation type="journal article" date="2023" name="G3 (Bethesda)">
        <title>A haplotype-resolved chromosome-scale genome for Quercus rubra L. provides insights into the genetics of adaptive traits for red oak species.</title>
        <authorList>
            <person name="Kapoor B."/>
            <person name="Jenkins J."/>
            <person name="Schmutz J."/>
            <person name="Zhebentyayeva T."/>
            <person name="Kuelheim C."/>
            <person name="Coggeshall M."/>
            <person name="Heim C."/>
            <person name="Lasky J.R."/>
            <person name="Leites L."/>
            <person name="Islam-Faridi N."/>
            <person name="Romero-Severson J."/>
            <person name="DeLeo V.L."/>
            <person name="Lucas S.M."/>
            <person name="Lazic D."/>
            <person name="Gailing O."/>
            <person name="Carlson J."/>
            <person name="Staton M."/>
        </authorList>
    </citation>
    <scope>NUCLEOTIDE SEQUENCE [LARGE SCALE GENOMIC DNA]</scope>
    <source>
        <strain evidence="10">Pseudo-F2</strain>
    </source>
</reference>
<dbReference type="InterPro" id="IPR013601">
    <property type="entry name" value="FAE1_typ3_polyketide_synth"/>
</dbReference>
<dbReference type="Gene3D" id="3.40.47.10">
    <property type="match status" value="2"/>
</dbReference>
<organism evidence="10 11">
    <name type="scientific">Quercus rubra</name>
    <name type="common">Northern red oak</name>
    <name type="synonym">Quercus borealis</name>
    <dbReference type="NCBI Taxonomy" id="3512"/>
    <lineage>
        <taxon>Eukaryota</taxon>
        <taxon>Viridiplantae</taxon>
        <taxon>Streptophyta</taxon>
        <taxon>Embryophyta</taxon>
        <taxon>Tracheophyta</taxon>
        <taxon>Spermatophyta</taxon>
        <taxon>Magnoliopsida</taxon>
        <taxon>eudicotyledons</taxon>
        <taxon>Gunneridae</taxon>
        <taxon>Pentapetalae</taxon>
        <taxon>rosids</taxon>
        <taxon>fabids</taxon>
        <taxon>Fagales</taxon>
        <taxon>Fagaceae</taxon>
        <taxon>Quercus</taxon>
    </lineage>
</organism>
<dbReference type="InterPro" id="IPR013747">
    <property type="entry name" value="ACP_syn_III_C"/>
</dbReference>
<dbReference type="GO" id="GO:0009922">
    <property type="term" value="F:fatty acid elongase activity"/>
    <property type="evidence" value="ECO:0007669"/>
    <property type="project" value="UniProtKB-EC"/>
</dbReference>
<proteinExistence type="inferred from homology"/>
<keyword evidence="7" id="KW-1133">Transmembrane helix</keyword>
<dbReference type="EMBL" id="JAXUIC010000063">
    <property type="protein sequence ID" value="KAK4551488.1"/>
    <property type="molecule type" value="Genomic_DNA"/>
</dbReference>
<evidence type="ECO:0000256" key="5">
    <source>
        <dbReference type="ARBA" id="ARBA00047375"/>
    </source>
</evidence>
<feature type="transmembrane region" description="Helical" evidence="7">
    <location>
        <begin position="20"/>
        <end position="42"/>
    </location>
</feature>
<evidence type="ECO:0000256" key="4">
    <source>
        <dbReference type="ARBA" id="ARBA00023315"/>
    </source>
</evidence>
<keyword evidence="4 6" id="KW-0012">Acyltransferase</keyword>
<protein>
    <recommendedName>
        <fullName evidence="6">3-ketoacyl-CoA synthase</fullName>
        <ecNumber evidence="6">2.3.1.-</ecNumber>
    </recommendedName>
</protein>
<gene>
    <name evidence="10" type="ORF">RGQ29_032351</name>
</gene>
<dbReference type="GO" id="GO:0016020">
    <property type="term" value="C:membrane"/>
    <property type="evidence" value="ECO:0007669"/>
    <property type="project" value="InterPro"/>
</dbReference>
<dbReference type="Pfam" id="PF08392">
    <property type="entry name" value="FAE1_CUT1_RppA"/>
    <property type="match status" value="1"/>
</dbReference>
<dbReference type="InterPro" id="IPR016039">
    <property type="entry name" value="Thiolase-like"/>
</dbReference>
<keyword evidence="7" id="KW-0472">Membrane</keyword>
<dbReference type="CDD" id="cd00831">
    <property type="entry name" value="CHS_like"/>
    <property type="match status" value="1"/>
</dbReference>
<dbReference type="PANTHER" id="PTHR31561">
    <property type="entry name" value="3-KETOACYL-COA SYNTHASE"/>
    <property type="match status" value="1"/>
</dbReference>
<evidence type="ECO:0000256" key="1">
    <source>
        <dbReference type="ARBA" id="ARBA00005194"/>
    </source>
</evidence>
<keyword evidence="3 6" id="KW-0808">Transferase</keyword>
<comment type="catalytic activity">
    <reaction evidence="5">
        <text>a very-long-chain acyl-CoA + malonyl-CoA + H(+) = a very-long-chain 3-oxoacyl-CoA + CO2 + CoA</text>
        <dbReference type="Rhea" id="RHEA:32727"/>
        <dbReference type="ChEBI" id="CHEBI:15378"/>
        <dbReference type="ChEBI" id="CHEBI:16526"/>
        <dbReference type="ChEBI" id="CHEBI:57287"/>
        <dbReference type="ChEBI" id="CHEBI:57384"/>
        <dbReference type="ChEBI" id="CHEBI:90725"/>
        <dbReference type="ChEBI" id="CHEBI:90736"/>
        <dbReference type="EC" id="2.3.1.199"/>
    </reaction>
</comment>
<feature type="domain" description="FAE" evidence="8">
    <location>
        <begin position="41"/>
        <end position="294"/>
    </location>
</feature>
<name>A0AAN7DVM5_QUERU</name>
<dbReference type="PIRSF" id="PIRSF036417">
    <property type="entry name" value="3-ktacl-CoA_syn"/>
    <property type="match status" value="1"/>
</dbReference>
<evidence type="ECO:0000259" key="8">
    <source>
        <dbReference type="Pfam" id="PF08392"/>
    </source>
</evidence>
<dbReference type="InterPro" id="IPR012392">
    <property type="entry name" value="3-ktacl-CoA_syn"/>
</dbReference>
<dbReference type="AlphaFoldDB" id="A0AAN7DVM5"/>
<evidence type="ECO:0000256" key="2">
    <source>
        <dbReference type="ARBA" id="ARBA00005531"/>
    </source>
</evidence>
<evidence type="ECO:0000256" key="3">
    <source>
        <dbReference type="ARBA" id="ARBA00022679"/>
    </source>
</evidence>
<comment type="pathway">
    <text evidence="1 6">Lipid metabolism; fatty acid biosynthesis.</text>
</comment>
<dbReference type="EC" id="2.3.1.-" evidence="6"/>
<evidence type="ECO:0000313" key="10">
    <source>
        <dbReference type="EMBL" id="KAK4551488.1"/>
    </source>
</evidence>
<keyword evidence="11" id="KW-1185">Reference proteome</keyword>
<evidence type="ECO:0000256" key="6">
    <source>
        <dbReference type="PIRNR" id="PIRNR036417"/>
    </source>
</evidence>
<evidence type="ECO:0000313" key="11">
    <source>
        <dbReference type="Proteomes" id="UP001324115"/>
    </source>
</evidence>
<dbReference type="Proteomes" id="UP001324115">
    <property type="component" value="Unassembled WGS sequence"/>
</dbReference>
<sequence>METVLLRYLAFTNLSIVTEFPISLIHLLAITALIIAIICFTFKSNSVYIVDFSCYLPPDSLQVPNANFIEHCEASNIFDQESINFQVKILERSGIGFETCMPIAVHEIPPNSSFYKAQEETEMHNINPKSIDILVSNCSLFCPTPSLTSMIINKCGFRTNVKSVSLSGMDCSAGMLSISLVKDLLKVHKNSVALVLSMEVVTPNGYNGKVKSMHMANILKQDKHKAKYKLQNLVRTHLGSDDQAYQSVHQQPDEAGKVGVSLLQELLHVAAKALRTNISELSPLVLPYSEQLRYGWPEGNSEFRKAFKHFCIHAGGKAAIDAIEDNLRLHKEDAEASRMTLYRFGNASSSSLWYELSYLEAKGRVKKGDHVWQIAFGSGFMCNSAVWKCITNLDPNLRNSWSDRIHLYPVEIPEVCDH</sequence>
<dbReference type="Pfam" id="PF08541">
    <property type="entry name" value="ACP_syn_III_C"/>
    <property type="match status" value="1"/>
</dbReference>
<keyword evidence="7" id="KW-0812">Transmembrane</keyword>
<dbReference type="GO" id="GO:0006633">
    <property type="term" value="P:fatty acid biosynthetic process"/>
    <property type="evidence" value="ECO:0007669"/>
    <property type="project" value="InterPro"/>
</dbReference>
<feature type="domain" description="Beta-ketoacyl-[acyl-carrier-protein] synthase III C-terminal" evidence="9">
    <location>
        <begin position="307"/>
        <end position="388"/>
    </location>
</feature>
<comment type="similarity">
    <text evidence="2 6">Belongs to the thiolase-like superfamily. Chalcone/stilbene synthases family.</text>
</comment>
<dbReference type="SUPFAM" id="SSF53901">
    <property type="entry name" value="Thiolase-like"/>
    <property type="match status" value="1"/>
</dbReference>
<evidence type="ECO:0000259" key="9">
    <source>
        <dbReference type="Pfam" id="PF08541"/>
    </source>
</evidence>
<comment type="caution">
    <text evidence="10">The sequence shown here is derived from an EMBL/GenBank/DDBJ whole genome shotgun (WGS) entry which is preliminary data.</text>
</comment>
<accession>A0AAN7DVM5</accession>